<comment type="similarity">
    <text evidence="1">Belongs to the UTP6 family.</text>
</comment>
<dbReference type="InterPro" id="IPR056907">
    <property type="entry name" value="UTP6_C"/>
</dbReference>
<sequence length="627" mass="73485">MAEFVEEIRERLLPEYEQMKTLGICPDDQIRETKRKRENLLNKIFQSQRSVADYADFIRHEKLIHKWITEKERSQGQNLSELKHSIVTRIIKLYREGLRFCPNEERLWDNFIMFSKKSIPHEVTGIYEKMLAYHGDKPTVWCNAGIWVHENVGNIQKVKEIFFRALQRHPDSEALNITFFIILLKEASKMSCTPTSKTTPSEQELGLERAALVYRNSKTKISNVFYFMKLLKGCEGEQYVNITASLQKEIIDDLMINFSREESVWDALAQRELQGLSMIDLKSTSLKSSILIEENIPQKPILATGDAEKSQTSEDREDKLFPKGKSIWQVRTLKRRIELCVHVYQVGVRTVPTATMFSNFINAMLKLNQDLTNQPILKRKCLAIAFKEGHTFKLMNEDHYYACIKMLLKGAKGVENATKMLTEATHLKKTLLYYEMWMVVYMTENNDKKFLEIFRKAKDQLEPATSVSLWRMAITFFKTRPSEANEKFLKFFKDAAMQLSLEFAPFRGDYLEYISATSTLDRTRREYDELSKMPPPCLELHRKMADVESKALSVFRVDKSRWRKCYENATHYFGKTNSQVWIDYIKFERDQGDPKNMAHLYERAKSTLDKQLVDNFMTEFTLLKAII</sequence>
<accession>A0A1A9V0D5</accession>
<dbReference type="EnsemblMetazoa" id="GAUT021654-RA">
    <property type="protein sequence ID" value="GAUT021654-PA"/>
    <property type="gene ID" value="GAUT021654"/>
</dbReference>
<organism evidence="3 4">
    <name type="scientific">Glossina austeni</name>
    <name type="common">Savannah tsetse fly</name>
    <dbReference type="NCBI Taxonomy" id="7395"/>
    <lineage>
        <taxon>Eukaryota</taxon>
        <taxon>Metazoa</taxon>
        <taxon>Ecdysozoa</taxon>
        <taxon>Arthropoda</taxon>
        <taxon>Hexapoda</taxon>
        <taxon>Insecta</taxon>
        <taxon>Pterygota</taxon>
        <taxon>Neoptera</taxon>
        <taxon>Endopterygota</taxon>
        <taxon>Diptera</taxon>
        <taxon>Brachycera</taxon>
        <taxon>Muscomorpha</taxon>
        <taxon>Hippoboscoidea</taxon>
        <taxon>Glossinidae</taxon>
        <taxon>Glossina</taxon>
    </lineage>
</organism>
<reference evidence="3" key="1">
    <citation type="submission" date="2020-05" db="UniProtKB">
        <authorList>
            <consortium name="EnsemblMetazoa"/>
        </authorList>
    </citation>
    <scope>IDENTIFICATION</scope>
    <source>
        <strain evidence="3">TTRI</strain>
    </source>
</reference>
<evidence type="ECO:0000259" key="2">
    <source>
        <dbReference type="Pfam" id="PF24892"/>
    </source>
</evidence>
<evidence type="ECO:0000313" key="3">
    <source>
        <dbReference type="EnsemblMetazoa" id="GAUT021654-PA"/>
    </source>
</evidence>
<dbReference type="InterPro" id="IPR013949">
    <property type="entry name" value="Utp6"/>
</dbReference>
<dbReference type="GO" id="GO:0032040">
    <property type="term" value="C:small-subunit processome"/>
    <property type="evidence" value="ECO:0007669"/>
    <property type="project" value="TreeGrafter"/>
</dbReference>
<dbReference type="PANTHER" id="PTHR23271:SF1">
    <property type="entry name" value="U3 SMALL NUCLEOLAR RNA-ASSOCIATED PROTEIN 6 HOMOLOG"/>
    <property type="match status" value="1"/>
</dbReference>
<name>A0A1A9V0D5_GLOAU</name>
<dbReference type="InterPro" id="IPR003107">
    <property type="entry name" value="HAT"/>
</dbReference>
<dbReference type="Gene3D" id="1.25.40.10">
    <property type="entry name" value="Tetratricopeptide repeat domain"/>
    <property type="match status" value="2"/>
</dbReference>
<feature type="domain" description="U3 small nucleolar RNA-associated protein 6 homolog C-terminal" evidence="2">
    <location>
        <begin position="339"/>
        <end position="608"/>
    </location>
</feature>
<dbReference type="STRING" id="7395.A0A1A9V0D5"/>
<dbReference type="InterPro" id="IPR011990">
    <property type="entry name" value="TPR-like_helical_dom_sf"/>
</dbReference>
<dbReference type="Pfam" id="PF24892">
    <property type="entry name" value="UTP6_C"/>
    <property type="match status" value="1"/>
</dbReference>
<proteinExistence type="inferred from homology"/>
<keyword evidence="4" id="KW-1185">Reference proteome</keyword>
<protein>
    <recommendedName>
        <fullName evidence="2">U3 small nucleolar RNA-associated protein 6 homolog C-terminal domain-containing protein</fullName>
    </recommendedName>
</protein>
<evidence type="ECO:0000313" key="4">
    <source>
        <dbReference type="Proteomes" id="UP000078200"/>
    </source>
</evidence>
<dbReference type="GO" id="GO:0030515">
    <property type="term" value="F:snoRNA binding"/>
    <property type="evidence" value="ECO:0007669"/>
    <property type="project" value="InterPro"/>
</dbReference>
<dbReference type="AlphaFoldDB" id="A0A1A9V0D5"/>
<dbReference type="GO" id="GO:0000462">
    <property type="term" value="P:maturation of SSU-rRNA from tricistronic rRNA transcript (SSU-rRNA, 5.8S rRNA, LSU-rRNA)"/>
    <property type="evidence" value="ECO:0007669"/>
    <property type="project" value="InterPro"/>
</dbReference>
<dbReference type="Proteomes" id="UP000078200">
    <property type="component" value="Unassembled WGS sequence"/>
</dbReference>
<dbReference type="SUPFAM" id="SSF48452">
    <property type="entry name" value="TPR-like"/>
    <property type="match status" value="2"/>
</dbReference>
<dbReference type="SMART" id="SM00386">
    <property type="entry name" value="HAT"/>
    <property type="match status" value="6"/>
</dbReference>
<evidence type="ECO:0000256" key="1">
    <source>
        <dbReference type="ARBA" id="ARBA00010734"/>
    </source>
</evidence>
<dbReference type="GO" id="GO:0034388">
    <property type="term" value="C:Pwp2p-containing subcomplex of 90S preribosome"/>
    <property type="evidence" value="ECO:0007669"/>
    <property type="project" value="TreeGrafter"/>
</dbReference>
<dbReference type="PANTHER" id="PTHR23271">
    <property type="entry name" value="HEPATOCELLULAR CARCINOMA-ASSOCIATED ANTIGEN 66"/>
    <property type="match status" value="1"/>
</dbReference>
<dbReference type="VEuPathDB" id="VectorBase:GAUT021654"/>